<keyword evidence="10 14" id="KW-0067">ATP-binding</keyword>
<dbReference type="InterPro" id="IPR015865">
    <property type="entry name" value="Riboflavin_kinase_bac/euk"/>
</dbReference>
<dbReference type="InterPro" id="IPR023465">
    <property type="entry name" value="Riboflavin_kinase_dom_sf"/>
</dbReference>
<dbReference type="Gene3D" id="2.40.30.30">
    <property type="entry name" value="Riboflavin kinase-like"/>
    <property type="match status" value="1"/>
</dbReference>
<dbReference type="EC" id="2.7.1.26" evidence="14"/>
<dbReference type="NCBIfam" id="TIGR00083">
    <property type="entry name" value="ribF"/>
    <property type="match status" value="1"/>
</dbReference>
<gene>
    <name evidence="16" type="ORF">GCM10008906_08010</name>
</gene>
<keyword evidence="7 14" id="KW-0547">Nucleotide-binding</keyword>
<keyword evidence="4 14" id="KW-0288">FMN</keyword>
<sequence length="315" mass="36325">MVIEDNFTKKLDYNTFIALGSFDGIHRGHQKLIEQAVKLAKKYDSKSMVLTFKEHPLNTINKEAAPKIILDNKMKSEILKKQGIDIVNYINFNKDYMEMSPEEFITNIIRFYNAKGIVVGFNFRFGYKNLGDVGLLKKLSEKLNFKLKIVEPVTYKNEVVSSSRIRHAIAQEGNMRKANEMLSKCYTLRGVVKKGKQLGRTWGFPTVNLSYDNKYILPRGGVYYTLVEYHNNVYQGITNVGYNPTLDDGKLSIETHMLGFDKDIYGAKIAIKFIKKIREEKKFASTDELASQLEKDKNYALSQKYKLNCDKLIYK</sequence>
<evidence type="ECO:0000256" key="10">
    <source>
        <dbReference type="ARBA" id="ARBA00022840"/>
    </source>
</evidence>
<evidence type="ECO:0000256" key="2">
    <source>
        <dbReference type="ARBA" id="ARBA00005201"/>
    </source>
</evidence>
<keyword evidence="8 14" id="KW-0418">Kinase</keyword>
<keyword evidence="6 14" id="KW-0548">Nucleotidyltransferase</keyword>
<evidence type="ECO:0000256" key="14">
    <source>
        <dbReference type="PIRNR" id="PIRNR004491"/>
    </source>
</evidence>
<dbReference type="PIRSF" id="PIRSF004491">
    <property type="entry name" value="FAD_Synth"/>
    <property type="match status" value="1"/>
</dbReference>
<keyword evidence="9 14" id="KW-0274">FAD</keyword>
<dbReference type="SUPFAM" id="SSF82114">
    <property type="entry name" value="Riboflavin kinase-like"/>
    <property type="match status" value="1"/>
</dbReference>
<proteinExistence type="inferred from homology"/>
<comment type="similarity">
    <text evidence="14">Belongs to the ribF family.</text>
</comment>
<comment type="pathway">
    <text evidence="1 14">Cofactor biosynthesis; FAD biosynthesis; FAD from FMN: step 1/1.</text>
</comment>
<protein>
    <recommendedName>
        <fullName evidence="14">Riboflavin biosynthesis protein</fullName>
    </recommendedName>
    <domain>
        <recommendedName>
            <fullName evidence="14">Riboflavin kinase</fullName>
            <ecNumber evidence="14">2.7.1.26</ecNumber>
        </recommendedName>
        <alternativeName>
            <fullName evidence="14">Flavokinase</fullName>
        </alternativeName>
    </domain>
    <domain>
        <recommendedName>
            <fullName evidence="14">FMN adenylyltransferase</fullName>
            <ecNumber evidence="14">2.7.7.2</ecNumber>
        </recommendedName>
        <alternativeName>
            <fullName evidence="14">FAD pyrophosphorylase</fullName>
        </alternativeName>
        <alternativeName>
            <fullName evidence="14">FAD synthase</fullName>
        </alternativeName>
    </domain>
</protein>
<comment type="pathway">
    <text evidence="2 14">Cofactor biosynthesis; FMN biosynthesis; FMN from riboflavin (ATP route): step 1/1.</text>
</comment>
<feature type="domain" description="Riboflavin kinase" evidence="15">
    <location>
        <begin position="181"/>
        <end position="305"/>
    </location>
</feature>
<keyword evidence="17" id="KW-1185">Reference proteome</keyword>
<name>A0ABP3UL85_9CLOT</name>
<evidence type="ECO:0000256" key="11">
    <source>
        <dbReference type="ARBA" id="ARBA00023268"/>
    </source>
</evidence>
<comment type="catalytic activity">
    <reaction evidence="13 14">
        <text>FMN + ATP + H(+) = FAD + diphosphate</text>
        <dbReference type="Rhea" id="RHEA:17237"/>
        <dbReference type="ChEBI" id="CHEBI:15378"/>
        <dbReference type="ChEBI" id="CHEBI:30616"/>
        <dbReference type="ChEBI" id="CHEBI:33019"/>
        <dbReference type="ChEBI" id="CHEBI:57692"/>
        <dbReference type="ChEBI" id="CHEBI:58210"/>
        <dbReference type="EC" id="2.7.7.2"/>
    </reaction>
</comment>
<dbReference type="EMBL" id="BAAACG010000006">
    <property type="protein sequence ID" value="GAA0735011.1"/>
    <property type="molecule type" value="Genomic_DNA"/>
</dbReference>
<evidence type="ECO:0000256" key="13">
    <source>
        <dbReference type="ARBA" id="ARBA00049494"/>
    </source>
</evidence>
<dbReference type="EC" id="2.7.7.2" evidence="14"/>
<keyword evidence="5 14" id="KW-0808">Transferase</keyword>
<evidence type="ECO:0000259" key="15">
    <source>
        <dbReference type="SMART" id="SM00904"/>
    </source>
</evidence>
<dbReference type="SUPFAM" id="SSF52374">
    <property type="entry name" value="Nucleotidylyl transferase"/>
    <property type="match status" value="1"/>
</dbReference>
<dbReference type="PANTHER" id="PTHR22749">
    <property type="entry name" value="RIBOFLAVIN KINASE/FMN ADENYLYLTRANSFERASE"/>
    <property type="match status" value="1"/>
</dbReference>
<evidence type="ECO:0000256" key="3">
    <source>
        <dbReference type="ARBA" id="ARBA00022630"/>
    </source>
</evidence>
<dbReference type="InterPro" id="IPR002606">
    <property type="entry name" value="Riboflavin_kinase_bac"/>
</dbReference>
<evidence type="ECO:0000256" key="8">
    <source>
        <dbReference type="ARBA" id="ARBA00022777"/>
    </source>
</evidence>
<reference evidence="17" key="1">
    <citation type="journal article" date="2019" name="Int. J. Syst. Evol. Microbiol.">
        <title>The Global Catalogue of Microorganisms (GCM) 10K type strain sequencing project: providing services to taxonomists for standard genome sequencing and annotation.</title>
        <authorList>
            <consortium name="The Broad Institute Genomics Platform"/>
            <consortium name="The Broad Institute Genome Sequencing Center for Infectious Disease"/>
            <person name="Wu L."/>
            <person name="Ma J."/>
        </authorList>
    </citation>
    <scope>NUCLEOTIDE SEQUENCE [LARGE SCALE GENOMIC DNA]</scope>
    <source>
        <strain evidence="17">JCM 1407</strain>
    </source>
</reference>
<dbReference type="Pfam" id="PF06574">
    <property type="entry name" value="FAD_syn"/>
    <property type="match status" value="1"/>
</dbReference>
<keyword evidence="3 14" id="KW-0285">Flavoprotein</keyword>
<dbReference type="InterPro" id="IPR023468">
    <property type="entry name" value="Riboflavin_kinase"/>
</dbReference>
<dbReference type="Proteomes" id="UP001501510">
    <property type="component" value="Unassembled WGS sequence"/>
</dbReference>
<dbReference type="InterPro" id="IPR015864">
    <property type="entry name" value="FAD_synthase"/>
</dbReference>
<comment type="caution">
    <text evidence="16">The sequence shown here is derived from an EMBL/GenBank/DDBJ whole genome shotgun (WGS) entry which is preliminary data.</text>
</comment>
<evidence type="ECO:0000313" key="16">
    <source>
        <dbReference type="EMBL" id="GAA0735011.1"/>
    </source>
</evidence>
<dbReference type="NCBIfam" id="NF004162">
    <property type="entry name" value="PRK05627.1-5"/>
    <property type="match status" value="1"/>
</dbReference>
<evidence type="ECO:0000256" key="5">
    <source>
        <dbReference type="ARBA" id="ARBA00022679"/>
    </source>
</evidence>
<keyword evidence="11" id="KW-0511">Multifunctional enzyme</keyword>
<dbReference type="Pfam" id="PF01687">
    <property type="entry name" value="Flavokinase"/>
    <property type="match status" value="1"/>
</dbReference>
<dbReference type="Gene3D" id="3.40.50.620">
    <property type="entry name" value="HUPs"/>
    <property type="match status" value="1"/>
</dbReference>
<evidence type="ECO:0000256" key="12">
    <source>
        <dbReference type="ARBA" id="ARBA00047880"/>
    </source>
</evidence>
<dbReference type="SMART" id="SM00904">
    <property type="entry name" value="Flavokinase"/>
    <property type="match status" value="1"/>
</dbReference>
<dbReference type="PANTHER" id="PTHR22749:SF6">
    <property type="entry name" value="RIBOFLAVIN KINASE"/>
    <property type="match status" value="1"/>
</dbReference>
<dbReference type="GO" id="GO:0016301">
    <property type="term" value="F:kinase activity"/>
    <property type="evidence" value="ECO:0007669"/>
    <property type="project" value="UniProtKB-KW"/>
</dbReference>
<accession>A0ABP3UL85</accession>
<evidence type="ECO:0000256" key="7">
    <source>
        <dbReference type="ARBA" id="ARBA00022741"/>
    </source>
</evidence>
<evidence type="ECO:0000313" key="17">
    <source>
        <dbReference type="Proteomes" id="UP001501510"/>
    </source>
</evidence>
<evidence type="ECO:0000256" key="6">
    <source>
        <dbReference type="ARBA" id="ARBA00022695"/>
    </source>
</evidence>
<comment type="catalytic activity">
    <reaction evidence="12 14">
        <text>riboflavin + ATP = FMN + ADP + H(+)</text>
        <dbReference type="Rhea" id="RHEA:14357"/>
        <dbReference type="ChEBI" id="CHEBI:15378"/>
        <dbReference type="ChEBI" id="CHEBI:30616"/>
        <dbReference type="ChEBI" id="CHEBI:57986"/>
        <dbReference type="ChEBI" id="CHEBI:58210"/>
        <dbReference type="ChEBI" id="CHEBI:456216"/>
        <dbReference type="EC" id="2.7.1.26"/>
    </reaction>
</comment>
<evidence type="ECO:0000256" key="9">
    <source>
        <dbReference type="ARBA" id="ARBA00022827"/>
    </source>
</evidence>
<dbReference type="CDD" id="cd02064">
    <property type="entry name" value="FAD_synthetase_N"/>
    <property type="match status" value="1"/>
</dbReference>
<organism evidence="16 17">
    <name type="scientific">Clostridium oceanicum</name>
    <dbReference type="NCBI Taxonomy" id="1543"/>
    <lineage>
        <taxon>Bacteria</taxon>
        <taxon>Bacillati</taxon>
        <taxon>Bacillota</taxon>
        <taxon>Clostridia</taxon>
        <taxon>Eubacteriales</taxon>
        <taxon>Clostridiaceae</taxon>
        <taxon>Clostridium</taxon>
    </lineage>
</organism>
<evidence type="ECO:0000256" key="4">
    <source>
        <dbReference type="ARBA" id="ARBA00022643"/>
    </source>
</evidence>
<evidence type="ECO:0000256" key="1">
    <source>
        <dbReference type="ARBA" id="ARBA00004726"/>
    </source>
</evidence>
<dbReference type="InterPro" id="IPR014729">
    <property type="entry name" value="Rossmann-like_a/b/a_fold"/>
</dbReference>